<organism evidence="1 2">
    <name type="scientific">Marinobacter azerbaijanicus</name>
    <dbReference type="NCBI Taxonomy" id="3050455"/>
    <lineage>
        <taxon>Bacteria</taxon>
        <taxon>Pseudomonadati</taxon>
        <taxon>Pseudomonadota</taxon>
        <taxon>Gammaproteobacteria</taxon>
        <taxon>Pseudomonadales</taxon>
        <taxon>Marinobacteraceae</taxon>
        <taxon>Marinobacter</taxon>
    </lineage>
</organism>
<gene>
    <name evidence="1" type="primary">nrtS</name>
    <name evidence="1" type="ORF">QPM17_16725</name>
</gene>
<dbReference type="Proteomes" id="UP001227964">
    <property type="component" value="Unassembled WGS sequence"/>
</dbReference>
<comment type="caution">
    <text evidence="1">The sequence shown here is derived from an EMBL/GenBank/DDBJ whole genome shotgun (WGS) entry which is preliminary data.</text>
</comment>
<keyword evidence="2" id="KW-1185">Reference proteome</keyword>
<proteinExistence type="predicted"/>
<protein>
    <submittedName>
        <fullName evidence="1">Nitrate/nitrite transporter NrtS</fullName>
    </submittedName>
</protein>
<evidence type="ECO:0000313" key="2">
    <source>
        <dbReference type="Proteomes" id="UP001227964"/>
    </source>
</evidence>
<name>A0ABT7IF47_9GAMM</name>
<reference evidence="1 2" key="1">
    <citation type="submission" date="2023-06" db="EMBL/GenBank/DDBJ databases">
        <title>Marinobacter azerbaijanicus a moderately halophilic, isolated from Urmia Lake in Azerbaijan region of Iran.</title>
        <authorList>
            <person name="Sanchez-Porro C."/>
            <person name="Aghdam E.M."/>
            <person name="Saheb S.M."/>
            <person name="Tarhriz V."/>
            <person name="Kazemi E."/>
            <person name="Ammozegar M.A."/>
            <person name="Ventosa A."/>
            <person name="Hejazi M.S."/>
        </authorList>
    </citation>
    <scope>NUCLEOTIDE SEQUENCE [LARGE SCALE GENOMIC DNA]</scope>
    <source>
        <strain evidence="1 2">TBZ242</strain>
    </source>
</reference>
<sequence length="117" mass="13136">MMTGLIRGLVMPFSRFAYLFRHCKEACELAISRGTPGRAAKLALVVGSLLVLINQWEAVVGKAAVDWLKLLLTYCVPYLVSTYTSVSKDLHLMRQSRIVEQEVHTEAENKRARKSAL</sequence>
<evidence type="ECO:0000313" key="1">
    <source>
        <dbReference type="EMBL" id="MDL0432789.1"/>
    </source>
</evidence>
<dbReference type="NCBIfam" id="NF038050">
    <property type="entry name" value="NrtS"/>
    <property type="match status" value="1"/>
</dbReference>
<dbReference type="RefSeq" id="WP_285392069.1">
    <property type="nucleotide sequence ID" value="NZ_JASSVS010000009.1"/>
</dbReference>
<accession>A0ABT7IF47</accession>
<dbReference type="InterPro" id="IPR047700">
    <property type="entry name" value="NrtS-like"/>
</dbReference>
<dbReference type="EMBL" id="JASSVS010000009">
    <property type="protein sequence ID" value="MDL0432789.1"/>
    <property type="molecule type" value="Genomic_DNA"/>
</dbReference>